<organism evidence="2 3">
    <name type="scientific">Catenulispora yoronensis</name>
    <dbReference type="NCBI Taxonomy" id="450799"/>
    <lineage>
        <taxon>Bacteria</taxon>
        <taxon>Bacillati</taxon>
        <taxon>Actinomycetota</taxon>
        <taxon>Actinomycetes</taxon>
        <taxon>Catenulisporales</taxon>
        <taxon>Catenulisporaceae</taxon>
        <taxon>Catenulispora</taxon>
    </lineage>
</organism>
<feature type="chain" id="PRO_5047358809" evidence="1">
    <location>
        <begin position="27"/>
        <end position="422"/>
    </location>
</feature>
<feature type="signal peptide" evidence="1">
    <location>
        <begin position="1"/>
        <end position="26"/>
    </location>
</feature>
<comment type="caution">
    <text evidence="2">The sequence shown here is derived from an EMBL/GenBank/DDBJ whole genome shotgun (WGS) entry which is preliminary data.</text>
</comment>
<sequence>MHGSKIGGGIAIAAALVLAAVPAASAIPAGAATAATAATVAPAAPASADAAPTATGWTAVSAPPQGQNAFLVAAASTADADAWAVGSQGGAATTNLGSKVLIDHWNGSAWTQATAPAIAFPTAGLDAVSASGPNDAWAVGQMRQQRYQFNPLALHWNGSAWSPVSISVLGSTTVVGVADISPTDAYAFGTWTHDGQAAHWDGTAWTNFSPPQPDNNNMGGALTAISADGPDDVWMTGSALEQIGANAYQYEPYSVHWNGSAWSLVPMPTVGSSNVNAVDNLYGLKANSPTDVWAVGTAGVIGTTGSYSTLIEHWNGTVWTKVPSPNTGTDPLLHAVTTANAANSVWAVGDSVIPGTTQRQSLTLHWNGSTWSIVPSPNAPGLPTTLSGVTTTPGASIVHAVGYSNSLSSTAPVYNPFAMRNG</sequence>
<evidence type="ECO:0000313" key="3">
    <source>
        <dbReference type="Proteomes" id="UP001500751"/>
    </source>
</evidence>
<keyword evidence="1" id="KW-0732">Signal</keyword>
<dbReference type="EMBL" id="BAAAQN010000005">
    <property type="protein sequence ID" value="GAA2018450.1"/>
    <property type="molecule type" value="Genomic_DNA"/>
</dbReference>
<dbReference type="Proteomes" id="UP001500751">
    <property type="component" value="Unassembled WGS sequence"/>
</dbReference>
<gene>
    <name evidence="2" type="ORF">GCM10009839_13290</name>
</gene>
<accession>A0ABP5F6F9</accession>
<proteinExistence type="predicted"/>
<dbReference type="RefSeq" id="WP_344664601.1">
    <property type="nucleotide sequence ID" value="NZ_BAAAQN010000005.1"/>
</dbReference>
<keyword evidence="3" id="KW-1185">Reference proteome</keyword>
<evidence type="ECO:0000313" key="2">
    <source>
        <dbReference type="EMBL" id="GAA2018450.1"/>
    </source>
</evidence>
<reference evidence="3" key="1">
    <citation type="journal article" date="2019" name="Int. J. Syst. Evol. Microbiol.">
        <title>The Global Catalogue of Microorganisms (GCM) 10K type strain sequencing project: providing services to taxonomists for standard genome sequencing and annotation.</title>
        <authorList>
            <consortium name="The Broad Institute Genomics Platform"/>
            <consortium name="The Broad Institute Genome Sequencing Center for Infectious Disease"/>
            <person name="Wu L."/>
            <person name="Ma J."/>
        </authorList>
    </citation>
    <scope>NUCLEOTIDE SEQUENCE [LARGE SCALE GENOMIC DNA]</scope>
    <source>
        <strain evidence="3">JCM 16014</strain>
    </source>
</reference>
<name>A0ABP5F6F9_9ACTN</name>
<evidence type="ECO:0000256" key="1">
    <source>
        <dbReference type="SAM" id="SignalP"/>
    </source>
</evidence>
<protein>
    <submittedName>
        <fullName evidence="2">Uncharacterized protein</fullName>
    </submittedName>
</protein>